<dbReference type="Proteomes" id="UP000433788">
    <property type="component" value="Unassembled WGS sequence"/>
</dbReference>
<evidence type="ECO:0000256" key="8">
    <source>
        <dbReference type="ARBA" id="ARBA00023136"/>
    </source>
</evidence>
<dbReference type="FunFam" id="3.40.50.300:FF:000299">
    <property type="entry name" value="ABC transporter ATP-binding protein/permease"/>
    <property type="match status" value="1"/>
</dbReference>
<dbReference type="PANTHER" id="PTHR24221:SF654">
    <property type="entry name" value="ATP-BINDING CASSETTE SUB-FAMILY B MEMBER 6"/>
    <property type="match status" value="1"/>
</dbReference>
<protein>
    <submittedName>
        <fullName evidence="12">NHLP bacteriocin export ABC transporter permease/ATPase subunit</fullName>
    </submittedName>
</protein>
<feature type="transmembrane region" description="Helical" evidence="9">
    <location>
        <begin position="368"/>
        <end position="388"/>
    </location>
</feature>
<dbReference type="PANTHER" id="PTHR24221">
    <property type="entry name" value="ATP-BINDING CASSETTE SUB-FAMILY B"/>
    <property type="match status" value="1"/>
</dbReference>
<feature type="domain" description="ABC transporter" evidence="10">
    <location>
        <begin position="664"/>
        <end position="896"/>
    </location>
</feature>
<dbReference type="Pfam" id="PF00664">
    <property type="entry name" value="ABC_membrane"/>
    <property type="match status" value="1"/>
</dbReference>
<dbReference type="InterPro" id="IPR027417">
    <property type="entry name" value="P-loop_NTPase"/>
</dbReference>
<dbReference type="GO" id="GO:0005886">
    <property type="term" value="C:plasma membrane"/>
    <property type="evidence" value="ECO:0007669"/>
    <property type="project" value="UniProtKB-SubCell"/>
</dbReference>
<accession>A0A6N7QRE0</accession>
<organism evidence="12 13">
    <name type="scientific">Spiribacter salilacus</name>
    <dbReference type="NCBI Taxonomy" id="2664894"/>
    <lineage>
        <taxon>Bacteria</taxon>
        <taxon>Pseudomonadati</taxon>
        <taxon>Pseudomonadota</taxon>
        <taxon>Gammaproteobacteria</taxon>
        <taxon>Chromatiales</taxon>
        <taxon>Ectothiorhodospiraceae</taxon>
        <taxon>Spiribacter</taxon>
    </lineage>
</organism>
<feature type="domain" description="ABC transmembrane type-1" evidence="11">
    <location>
        <begin position="334"/>
        <end position="632"/>
    </location>
</feature>
<dbReference type="InterPro" id="IPR003439">
    <property type="entry name" value="ABC_transporter-like_ATP-bd"/>
</dbReference>
<name>A0A6N7QRE0_9GAMM</name>
<dbReference type="InterPro" id="IPR003593">
    <property type="entry name" value="AAA+_ATPase"/>
</dbReference>
<proteinExistence type="predicted"/>
<dbReference type="SUPFAM" id="SSF90123">
    <property type="entry name" value="ABC transporter transmembrane region"/>
    <property type="match status" value="1"/>
</dbReference>
<evidence type="ECO:0000259" key="11">
    <source>
        <dbReference type="PROSITE" id="PS50929"/>
    </source>
</evidence>
<evidence type="ECO:0000313" key="13">
    <source>
        <dbReference type="Proteomes" id="UP000433788"/>
    </source>
</evidence>
<evidence type="ECO:0000256" key="7">
    <source>
        <dbReference type="ARBA" id="ARBA00022989"/>
    </source>
</evidence>
<feature type="transmembrane region" description="Helical" evidence="9">
    <location>
        <begin position="441"/>
        <end position="466"/>
    </location>
</feature>
<dbReference type="Gene3D" id="1.20.1560.10">
    <property type="entry name" value="ABC transporter type 1, transmembrane domain"/>
    <property type="match status" value="1"/>
</dbReference>
<keyword evidence="7 9" id="KW-1133">Transmembrane helix</keyword>
<gene>
    <name evidence="12" type="ORF">GH984_09915</name>
</gene>
<dbReference type="Gene3D" id="3.40.50.300">
    <property type="entry name" value="P-loop containing nucleotide triphosphate hydrolases"/>
    <property type="match status" value="1"/>
</dbReference>
<evidence type="ECO:0000256" key="6">
    <source>
        <dbReference type="ARBA" id="ARBA00022840"/>
    </source>
</evidence>
<feature type="transmembrane region" description="Helical" evidence="9">
    <location>
        <begin position="334"/>
        <end position="356"/>
    </location>
</feature>
<feature type="transmembrane region" description="Helical" evidence="9">
    <location>
        <begin position="472"/>
        <end position="489"/>
    </location>
</feature>
<keyword evidence="4 9" id="KW-0812">Transmembrane</keyword>
<dbReference type="EMBL" id="WJPP01000005">
    <property type="protein sequence ID" value="MRH79016.1"/>
    <property type="molecule type" value="Genomic_DNA"/>
</dbReference>
<evidence type="ECO:0000313" key="12">
    <source>
        <dbReference type="EMBL" id="MRH79016.1"/>
    </source>
</evidence>
<dbReference type="SMART" id="SM00382">
    <property type="entry name" value="AAA"/>
    <property type="match status" value="1"/>
</dbReference>
<dbReference type="PROSITE" id="PS50929">
    <property type="entry name" value="ABC_TM1F"/>
    <property type="match status" value="1"/>
</dbReference>
<evidence type="ECO:0000256" key="4">
    <source>
        <dbReference type="ARBA" id="ARBA00022692"/>
    </source>
</evidence>
<evidence type="ECO:0000259" key="10">
    <source>
        <dbReference type="PROSITE" id="PS50893"/>
    </source>
</evidence>
<dbReference type="InterPro" id="IPR022515">
    <property type="entry name" value="NHPM_micro_ABC2"/>
</dbReference>
<evidence type="ECO:0000256" key="2">
    <source>
        <dbReference type="ARBA" id="ARBA00022448"/>
    </source>
</evidence>
<dbReference type="NCBIfam" id="TIGR03797">
    <property type="entry name" value="NHLM_micro_ABC2"/>
    <property type="match status" value="1"/>
</dbReference>
<evidence type="ECO:0000256" key="1">
    <source>
        <dbReference type="ARBA" id="ARBA00004651"/>
    </source>
</evidence>
<dbReference type="AlphaFoldDB" id="A0A6N7QRE0"/>
<keyword evidence="2" id="KW-0813">Transport</keyword>
<keyword evidence="5" id="KW-0547">Nucleotide-binding</keyword>
<evidence type="ECO:0000256" key="3">
    <source>
        <dbReference type="ARBA" id="ARBA00022475"/>
    </source>
</evidence>
<dbReference type="GO" id="GO:0034040">
    <property type="term" value="F:ATPase-coupled lipid transmembrane transporter activity"/>
    <property type="evidence" value="ECO:0007669"/>
    <property type="project" value="TreeGrafter"/>
</dbReference>
<comment type="caution">
    <text evidence="12">The sequence shown here is derived from an EMBL/GenBank/DDBJ whole genome shotgun (WGS) entry which is preliminary data.</text>
</comment>
<keyword evidence="13" id="KW-1185">Reference proteome</keyword>
<dbReference type="InterPro" id="IPR039421">
    <property type="entry name" value="Type_1_exporter"/>
</dbReference>
<dbReference type="GO" id="GO:0016887">
    <property type="term" value="F:ATP hydrolysis activity"/>
    <property type="evidence" value="ECO:0007669"/>
    <property type="project" value="InterPro"/>
</dbReference>
<dbReference type="PROSITE" id="PS50893">
    <property type="entry name" value="ABC_TRANSPORTER_2"/>
    <property type="match status" value="1"/>
</dbReference>
<evidence type="ECO:0000256" key="5">
    <source>
        <dbReference type="ARBA" id="ARBA00022741"/>
    </source>
</evidence>
<dbReference type="RefSeq" id="WP_153720063.1">
    <property type="nucleotide sequence ID" value="NZ_WJPP01000005.1"/>
</dbReference>
<feature type="transmembrane region" description="Helical" evidence="9">
    <location>
        <begin position="604"/>
        <end position="631"/>
    </location>
</feature>
<sequence>MSDLLAQLGLSDSAQRTEQVWSGRDRLTPAVGTMQVIIDGCLDVFLEPPGPITQRHYLFTREAGTVLPGMPETPKGARLVAVPAQPTRTVSIDWSSVLAAADTAGQAALCRALDEACAAFAGPAEPCQPDSEQIAARLAAIIESVTARAVEAEQARSDAIERTAQNRSRGFRDAIGALSQGLRGRLAGDAADAARGDLAAVLAHVVKAQGGVLDLKPEAETRALSSHDPLSAMTARAGLQKRAVHLQTGWWNNDHGPLIGFDKANNPLALIPDGHQHYRMWTPQAGDQVVTAAQAADIARQAFYVFMPLPEGKTGPADLLRFSLTGCAQDFRRIGLMLLLAGILSLATPVVTGWIMDPVIPEAQLHQLTVLIAALITLAVAMATFGLVRAFSSLRMEGAMDYRVQAAVWDRLLKLEAAFFREYAVGDLANRAMSINSIRKLLTGSLIGSLSHAVIGLFSFGLMVWYDWQLSAGALLFALIYMAIAYGIGQQVIKIYRQTLALQGQLQGLVLQLLGGLSRLRVAGAERSAFAQWGRPYGTLMGLNFQHVNLQNWLSVLKAGFHPLALGAVLAVIGLQSGALLAVFESPDVGRAAAGQLQQVMPTSHFVAFHVAFGQFIAAVFGLTSVAIQLTNLPPLYERVRPILEAPTEQAPDQADPGPIQGAIDLHDVVFGYSEQSPPVLKGLSLRADPGEFVAIVGPSGAGKSTLIRLLLGFEQPWSGSVFVDDKDLATLDRRAVRYQFGVVLQQGRLLSGSIFHNIAAGSDVDEDAAWEAARMAGFDADIKAMPMGLHTFLSEGATTLSGGQRQRLMIARALVRRPRVVIFDEATSALDNRTQAIVSESVASLACTRIVIAHRLSTIRAADRIYVLQDGRVGEVGDFATLMDQQGLFAALANRQLA</sequence>
<evidence type="ECO:0000256" key="9">
    <source>
        <dbReference type="SAM" id="Phobius"/>
    </source>
</evidence>
<dbReference type="Pfam" id="PF00005">
    <property type="entry name" value="ABC_tran"/>
    <property type="match status" value="1"/>
</dbReference>
<comment type="subcellular location">
    <subcellularLocation>
        <location evidence="1">Cell membrane</location>
        <topology evidence="1">Multi-pass membrane protein</topology>
    </subcellularLocation>
</comment>
<keyword evidence="8 9" id="KW-0472">Membrane</keyword>
<keyword evidence="3" id="KW-1003">Cell membrane</keyword>
<dbReference type="InterPro" id="IPR036640">
    <property type="entry name" value="ABC1_TM_sf"/>
</dbReference>
<dbReference type="SUPFAM" id="SSF52540">
    <property type="entry name" value="P-loop containing nucleoside triphosphate hydrolases"/>
    <property type="match status" value="1"/>
</dbReference>
<dbReference type="PROSITE" id="PS00211">
    <property type="entry name" value="ABC_TRANSPORTER_1"/>
    <property type="match status" value="1"/>
</dbReference>
<dbReference type="CDD" id="cd07346">
    <property type="entry name" value="ABC_6TM_exporters"/>
    <property type="match status" value="1"/>
</dbReference>
<dbReference type="InterPro" id="IPR011527">
    <property type="entry name" value="ABC1_TM_dom"/>
</dbReference>
<reference evidence="12 13" key="1">
    <citation type="submission" date="2019-11" db="EMBL/GenBank/DDBJ databases">
        <authorList>
            <person name="Zhang X.Y."/>
        </authorList>
    </citation>
    <scope>NUCLEOTIDE SEQUENCE [LARGE SCALE GENOMIC DNA]</scope>
    <source>
        <strain evidence="12 13">C176</strain>
    </source>
</reference>
<dbReference type="InterPro" id="IPR017871">
    <property type="entry name" value="ABC_transporter-like_CS"/>
</dbReference>
<keyword evidence="6" id="KW-0067">ATP-binding</keyword>
<dbReference type="GO" id="GO:0005524">
    <property type="term" value="F:ATP binding"/>
    <property type="evidence" value="ECO:0007669"/>
    <property type="project" value="UniProtKB-KW"/>
</dbReference>
<dbReference type="GO" id="GO:0140359">
    <property type="term" value="F:ABC-type transporter activity"/>
    <property type="evidence" value="ECO:0007669"/>
    <property type="project" value="InterPro"/>
</dbReference>